<dbReference type="SUPFAM" id="SSF51366">
    <property type="entry name" value="Ribulose-phoshate binding barrel"/>
    <property type="match status" value="1"/>
</dbReference>
<protein>
    <recommendedName>
        <fullName evidence="4 11">Orotidine 5'-phosphate decarboxylase</fullName>
        <ecNumber evidence="3 11">4.1.1.23</ecNumber>
    </recommendedName>
</protein>
<dbReference type="InterPro" id="IPR011060">
    <property type="entry name" value="RibuloseP-bd_barrel"/>
</dbReference>
<dbReference type="GO" id="GO:0005829">
    <property type="term" value="C:cytosol"/>
    <property type="evidence" value="ECO:0007669"/>
    <property type="project" value="TreeGrafter"/>
</dbReference>
<dbReference type="SMART" id="SM00934">
    <property type="entry name" value="OMPdecase"/>
    <property type="match status" value="1"/>
</dbReference>
<evidence type="ECO:0000313" key="13">
    <source>
        <dbReference type="EMBL" id="ALV85546.1"/>
    </source>
</evidence>
<feature type="active site" description="For OMPdecase activity" evidence="9">
    <location>
        <position position="119"/>
    </location>
</feature>
<feature type="binding site" evidence="10">
    <location>
        <position position="256"/>
    </location>
    <ligand>
        <name>substrate</name>
    </ligand>
</feature>
<comment type="pathway">
    <text evidence="2 11">Pyrimidine metabolism; UMP biosynthesis via de novo pathway; UMP from orotate: step 2/2.</text>
</comment>
<comment type="similarity">
    <text evidence="11">Belongs to the OMP decarboxylase family.</text>
</comment>
<evidence type="ECO:0000256" key="1">
    <source>
        <dbReference type="ARBA" id="ARBA00002356"/>
    </source>
</evidence>
<dbReference type="EC" id="4.1.1.23" evidence="3 11"/>
<dbReference type="GO" id="GO:0044205">
    <property type="term" value="P:'de novo' UMP biosynthetic process"/>
    <property type="evidence" value="ECO:0007669"/>
    <property type="project" value="UniProtKB-UniPathway"/>
</dbReference>
<dbReference type="InterPro" id="IPR013785">
    <property type="entry name" value="Aldolase_TIM"/>
</dbReference>
<dbReference type="PANTHER" id="PTHR32119:SF2">
    <property type="entry name" value="OROTIDINE 5'-PHOSPHATE DECARBOXYLASE"/>
    <property type="match status" value="1"/>
</dbReference>
<dbReference type="Pfam" id="PF00215">
    <property type="entry name" value="OMPdecase"/>
    <property type="match status" value="1"/>
</dbReference>
<dbReference type="InterPro" id="IPR018089">
    <property type="entry name" value="OMPdecase_AS"/>
</dbReference>
<evidence type="ECO:0000256" key="4">
    <source>
        <dbReference type="ARBA" id="ARBA00021923"/>
    </source>
</evidence>
<dbReference type="InterPro" id="IPR014732">
    <property type="entry name" value="OMPdecase"/>
</dbReference>
<feature type="binding site" evidence="10">
    <location>
        <position position="226"/>
    </location>
    <ligand>
        <name>substrate</name>
    </ligand>
</feature>
<evidence type="ECO:0000259" key="12">
    <source>
        <dbReference type="SMART" id="SM00934"/>
    </source>
</evidence>
<dbReference type="PROSITE" id="PS00156">
    <property type="entry name" value="OMPDECASE"/>
    <property type="match status" value="1"/>
</dbReference>
<feature type="binding site" evidence="10">
    <location>
        <position position="235"/>
    </location>
    <ligand>
        <name>substrate</name>
    </ligand>
</feature>
<feature type="binding site" evidence="10">
    <location>
        <position position="64"/>
    </location>
    <ligand>
        <name>substrate</name>
    </ligand>
</feature>
<dbReference type="UniPathway" id="UPA00070">
    <property type="reaction ID" value="UER00120"/>
</dbReference>
<dbReference type="PANTHER" id="PTHR32119">
    <property type="entry name" value="OROTIDINE 5'-PHOSPHATE DECARBOXYLASE"/>
    <property type="match status" value="1"/>
</dbReference>
<evidence type="ECO:0000256" key="7">
    <source>
        <dbReference type="ARBA" id="ARBA00023239"/>
    </source>
</evidence>
<dbReference type="Gene3D" id="3.20.20.70">
    <property type="entry name" value="Aldolase class I"/>
    <property type="match status" value="1"/>
</dbReference>
<sequence>MHFSTLPLFHFATATHHSLTLSLSNFLTPAPYPSHFPSRGVNCGRSFIREAPMEPKDRIIVALDVSTLEAARPLIDALAPHVGLFKVGLELLTAVGAPAAVAAVRERGGRVMFDGKFCDIPNTVAGATKAAVALGADLLTVHASAGAESIRAAVREAGAAKVVGVTVLTSIGESECFEIFGDSPEGKVIDFAGTLAKCGAPAVVCSPREASLLRHLPLLRITPGIRPAWAETGDQKRVLSPGDAVRGGADMLVIGRPITKPPAAVGTPADAARRIADEIAEALA</sequence>
<evidence type="ECO:0000256" key="2">
    <source>
        <dbReference type="ARBA" id="ARBA00004861"/>
    </source>
</evidence>
<feature type="binding site" evidence="10">
    <location>
        <position position="169"/>
    </location>
    <ligand>
        <name>substrate</name>
    </ligand>
</feature>
<dbReference type="CDD" id="cd04725">
    <property type="entry name" value="OMP_decarboxylase_like"/>
    <property type="match status" value="1"/>
</dbReference>
<dbReference type="EMBL" id="KU240005">
    <property type="protein sequence ID" value="ALV85546.1"/>
    <property type="molecule type" value="Genomic_DNA"/>
</dbReference>
<evidence type="ECO:0000256" key="8">
    <source>
        <dbReference type="ARBA" id="ARBA00049157"/>
    </source>
</evidence>
<keyword evidence="7 11" id="KW-0456">Lyase</keyword>
<reference evidence="13" key="1">
    <citation type="journal article" date="2015" name="J. Microbiol. Biotechnol.">
        <title>Functional Metagenome Mining of Soil for a Novel Gentamicin Resistance Gene.</title>
        <authorList>
            <person name="Im H."/>
            <person name="Kim K.M."/>
            <person name="Lee S.H."/>
            <person name="Ryu C.M."/>
        </authorList>
    </citation>
    <scope>NUCLEOTIDE SEQUENCE</scope>
</reference>
<organism evidence="13">
    <name type="scientific">uncultured bacterium pA1</name>
    <dbReference type="NCBI Taxonomy" id="1776268"/>
    <lineage>
        <taxon>Bacteria</taxon>
        <taxon>environmental samples</taxon>
    </lineage>
</organism>
<evidence type="ECO:0000256" key="11">
    <source>
        <dbReference type="RuleBase" id="RU000512"/>
    </source>
</evidence>
<dbReference type="GO" id="GO:0006207">
    <property type="term" value="P:'de novo' pyrimidine nucleobase biosynthetic process"/>
    <property type="evidence" value="ECO:0007669"/>
    <property type="project" value="InterPro"/>
</dbReference>
<evidence type="ECO:0000256" key="5">
    <source>
        <dbReference type="ARBA" id="ARBA00022793"/>
    </source>
</evidence>
<proteinExistence type="inferred from homology"/>
<feature type="domain" description="Orotidine 5'-phosphate decarboxylase" evidence="12">
    <location>
        <begin position="58"/>
        <end position="275"/>
    </location>
</feature>
<feature type="active site" description="For OMPdecase activity" evidence="9">
    <location>
        <position position="114"/>
    </location>
</feature>
<feature type="binding site" evidence="10">
    <location>
        <position position="86"/>
    </location>
    <ligand>
        <name>substrate</name>
    </ligand>
</feature>
<comment type="catalytic activity">
    <reaction evidence="8 11">
        <text>orotidine 5'-phosphate + H(+) = UMP + CO2</text>
        <dbReference type="Rhea" id="RHEA:11596"/>
        <dbReference type="ChEBI" id="CHEBI:15378"/>
        <dbReference type="ChEBI" id="CHEBI:16526"/>
        <dbReference type="ChEBI" id="CHEBI:57538"/>
        <dbReference type="ChEBI" id="CHEBI:57865"/>
        <dbReference type="EC" id="4.1.1.23"/>
    </reaction>
</comment>
<keyword evidence="6 11" id="KW-0665">Pyrimidine biosynthesis</keyword>
<evidence type="ECO:0000256" key="10">
    <source>
        <dbReference type="PIRSR" id="PIRSR614732-2"/>
    </source>
</evidence>
<name>A0A0U3JDP4_9BACT</name>
<feature type="binding site" evidence="10">
    <location>
        <position position="255"/>
    </location>
    <ligand>
        <name>substrate</name>
    </ligand>
</feature>
<evidence type="ECO:0000256" key="3">
    <source>
        <dbReference type="ARBA" id="ARBA00012321"/>
    </source>
</evidence>
<feature type="active site" description="For OMPdecase activity" evidence="9">
    <location>
        <position position="116"/>
    </location>
</feature>
<dbReference type="AlphaFoldDB" id="A0A0U3JDP4"/>
<dbReference type="GO" id="GO:0004590">
    <property type="term" value="F:orotidine-5'-phosphate decarboxylase activity"/>
    <property type="evidence" value="ECO:0007669"/>
    <property type="project" value="UniProtKB-EC"/>
</dbReference>
<keyword evidence="5 11" id="KW-0210">Decarboxylase</keyword>
<evidence type="ECO:0000256" key="6">
    <source>
        <dbReference type="ARBA" id="ARBA00022975"/>
    </source>
</evidence>
<evidence type="ECO:0000256" key="9">
    <source>
        <dbReference type="PIRSR" id="PIRSR614732-1"/>
    </source>
</evidence>
<comment type="function">
    <text evidence="1">Catalyzes the decarboxylation of orotidine 5'-monophosphate (OMP) to uridine 5'-monophosphate (UMP).</text>
</comment>
<dbReference type="NCBIfam" id="TIGR01740">
    <property type="entry name" value="pyrF"/>
    <property type="match status" value="1"/>
</dbReference>
<dbReference type="InterPro" id="IPR001754">
    <property type="entry name" value="OMPdeCOase_dom"/>
</dbReference>
<accession>A0A0U3JDP4</accession>